<keyword evidence="4" id="KW-1185">Reference proteome</keyword>
<organism evidence="4">
    <name type="scientific">Naegleria gruberi</name>
    <name type="common">Amoeba</name>
    <dbReference type="NCBI Taxonomy" id="5762"/>
    <lineage>
        <taxon>Eukaryota</taxon>
        <taxon>Discoba</taxon>
        <taxon>Heterolobosea</taxon>
        <taxon>Tetramitia</taxon>
        <taxon>Eutetramitia</taxon>
        <taxon>Vahlkampfiidae</taxon>
        <taxon>Naegleria</taxon>
    </lineage>
</organism>
<dbReference type="STRING" id="5762.D2VFU5"/>
<dbReference type="Gene3D" id="3.40.710.10">
    <property type="entry name" value="DD-peptidase/beta-lactamase superfamily"/>
    <property type="match status" value="2"/>
</dbReference>
<dbReference type="OMA" id="DGTMRKR"/>
<reference evidence="3 4" key="1">
    <citation type="journal article" date="2010" name="Cell">
        <title>The genome of Naegleria gruberi illuminates early eukaryotic versatility.</title>
        <authorList>
            <person name="Fritz-Laylin L.K."/>
            <person name="Prochnik S.E."/>
            <person name="Ginger M.L."/>
            <person name="Dacks J.B."/>
            <person name="Carpenter M.L."/>
            <person name="Field M.C."/>
            <person name="Kuo A."/>
            <person name="Paredez A."/>
            <person name="Chapman J."/>
            <person name="Pham J."/>
            <person name="Shu S."/>
            <person name="Neupane R."/>
            <person name="Cipriano M."/>
            <person name="Mancuso J."/>
            <person name="Tu H."/>
            <person name="Salamov A."/>
            <person name="Lindquist E."/>
            <person name="Shapiro H."/>
            <person name="Lucas S."/>
            <person name="Grigoriev I.V."/>
            <person name="Cande W.Z."/>
            <person name="Fulton C."/>
            <person name="Rokhsar D.S."/>
            <person name="Dawson S.C."/>
        </authorList>
    </citation>
    <scope>NUCLEOTIDE SEQUENCE [LARGE SCALE GENOMIC DNA]</scope>
    <source>
        <strain evidence="3 4">NEG-M</strain>
    </source>
</reference>
<dbReference type="GeneID" id="8848125"/>
<dbReference type="OrthoDB" id="10253650at2759"/>
<dbReference type="SUPFAM" id="SSF56601">
    <property type="entry name" value="beta-lactamase/transpeptidase-like"/>
    <property type="match status" value="1"/>
</dbReference>
<sequence length="453" mass="50332">MVNQTIELFSYNPDPFLQPASNNKLLTTIAALNHLGSKFRFSTDFFYDYKNRRVVVRPKGDPTLTFEQLQKSLMNVLEKVTSMNPHEIVVDASFFNPIPFTNGGDDEEFPDSWEWGNLQYSFSSVPSALSLEHNTLTFTVKGGEVAGQGLSIVLDEPFQSFAKDFFEFDTSLSRTLDCSNANIISKESVTSYYKPLDNKIIVRGQLCAKKESKQTLTVLDTYGFFLQAVSSASASSNGPKSVKIDYLSEEERSSMFEFKEECVYSDNILTVMNTTLQESDNMYAELFLRQLGTFIKANSSLDVFPSITTRGIQVVKDILTSQFNLSPFTFFQNDGSGLSRHNLISPRSLVDALSAIYYKGAGGVSGETFVSLLPLGGRSGTLRNRFVDFPGIVSAKTGSLDGVSSLSGYIRNANYRDPIVFSIIVNQCPLSAKEMHQIIDSIVTLFAFMNPKC</sequence>
<proteinExistence type="inferred from homology"/>
<dbReference type="RefSeq" id="XP_002676886.1">
    <property type="nucleotide sequence ID" value="XM_002676840.1"/>
</dbReference>
<dbReference type="NCBIfam" id="TIGR00666">
    <property type="entry name" value="PBP4"/>
    <property type="match status" value="1"/>
</dbReference>
<dbReference type="Pfam" id="PF02113">
    <property type="entry name" value="Peptidase_S13"/>
    <property type="match status" value="1"/>
</dbReference>
<evidence type="ECO:0000256" key="1">
    <source>
        <dbReference type="ARBA" id="ARBA00006096"/>
    </source>
</evidence>
<accession>D2VFU5</accession>
<dbReference type="PRINTS" id="PR00922">
    <property type="entry name" value="DADACBPTASE3"/>
</dbReference>
<keyword evidence="2" id="KW-0378">Hydrolase</keyword>
<dbReference type="GO" id="GO:0000270">
    <property type="term" value="P:peptidoglycan metabolic process"/>
    <property type="evidence" value="ECO:0007669"/>
    <property type="project" value="TreeGrafter"/>
</dbReference>
<dbReference type="EMBL" id="GG738869">
    <property type="protein sequence ID" value="EFC44142.1"/>
    <property type="molecule type" value="Genomic_DNA"/>
</dbReference>
<dbReference type="AlphaFoldDB" id="D2VFU5"/>
<dbReference type="GO" id="GO:0004185">
    <property type="term" value="F:serine-type carboxypeptidase activity"/>
    <property type="evidence" value="ECO:0007669"/>
    <property type="project" value="InterPro"/>
</dbReference>
<comment type="similarity">
    <text evidence="1">Belongs to the peptidase S13 family.</text>
</comment>
<dbReference type="InterPro" id="IPR012338">
    <property type="entry name" value="Beta-lactam/transpept-like"/>
</dbReference>
<dbReference type="eggNOG" id="ENOG502S3R5">
    <property type="taxonomic scope" value="Eukaryota"/>
</dbReference>
<dbReference type="GO" id="GO:0006508">
    <property type="term" value="P:proteolysis"/>
    <property type="evidence" value="ECO:0007669"/>
    <property type="project" value="InterPro"/>
</dbReference>
<dbReference type="VEuPathDB" id="AmoebaDB:NAEGRDRAFT_49189"/>
<dbReference type="InterPro" id="IPR000667">
    <property type="entry name" value="Peptidase_S13"/>
</dbReference>
<evidence type="ECO:0000313" key="3">
    <source>
        <dbReference type="EMBL" id="EFC44142.1"/>
    </source>
</evidence>
<gene>
    <name evidence="3" type="ORF">NAEGRDRAFT_49189</name>
</gene>
<dbReference type="PANTHER" id="PTHR30023">
    <property type="entry name" value="D-ALANYL-D-ALANINE CARBOXYPEPTIDASE"/>
    <property type="match status" value="1"/>
</dbReference>
<dbReference type="KEGG" id="ngr:NAEGRDRAFT_49189"/>
<protein>
    <submittedName>
        <fullName evidence="3">Predicted protein</fullName>
    </submittedName>
</protein>
<dbReference type="InParanoid" id="D2VFU5"/>
<dbReference type="Proteomes" id="UP000006671">
    <property type="component" value="Unassembled WGS sequence"/>
</dbReference>
<name>D2VFU5_NAEGR</name>
<dbReference type="MEROPS" id="S13.A01"/>
<dbReference type="PANTHER" id="PTHR30023:SF0">
    <property type="entry name" value="PENICILLIN-SENSITIVE CARBOXYPEPTIDASE A"/>
    <property type="match status" value="1"/>
</dbReference>
<evidence type="ECO:0000256" key="2">
    <source>
        <dbReference type="ARBA" id="ARBA00022801"/>
    </source>
</evidence>
<evidence type="ECO:0000313" key="4">
    <source>
        <dbReference type="Proteomes" id="UP000006671"/>
    </source>
</evidence>